<gene>
    <name evidence="2" type="ORF">DF182_09885</name>
</gene>
<reference evidence="2 3" key="1">
    <citation type="submission" date="2018-05" db="EMBL/GenBank/DDBJ databases">
        <title>Chitinophaga sp. K3CV102501T nov., isolated from isolated from a monsoon evergreen broad-leaved forest soil.</title>
        <authorList>
            <person name="Lv Y."/>
        </authorList>
    </citation>
    <scope>NUCLEOTIDE SEQUENCE [LARGE SCALE GENOMIC DNA]</scope>
    <source>
        <strain evidence="2 3">GDMCC 1.1325</strain>
    </source>
</reference>
<feature type="domain" description="HTH arsR-type" evidence="1">
    <location>
        <begin position="1"/>
        <end position="91"/>
    </location>
</feature>
<dbReference type="SMART" id="SM00418">
    <property type="entry name" value="HTH_ARSR"/>
    <property type="match status" value="1"/>
</dbReference>
<dbReference type="NCBIfam" id="NF033788">
    <property type="entry name" value="HTH_metalloreg"/>
    <property type="match status" value="1"/>
</dbReference>
<comment type="caution">
    <text evidence="2">The sequence shown here is derived from an EMBL/GenBank/DDBJ whole genome shotgun (WGS) entry which is preliminary data.</text>
</comment>
<dbReference type="Gene3D" id="1.10.10.10">
    <property type="entry name" value="Winged helix-like DNA-binding domain superfamily/Winged helix DNA-binding domain"/>
    <property type="match status" value="1"/>
</dbReference>
<accession>A0A365Y2P6</accession>
<dbReference type="PRINTS" id="PR00778">
    <property type="entry name" value="HTHARSR"/>
</dbReference>
<dbReference type="Pfam" id="PF01022">
    <property type="entry name" value="HTH_5"/>
    <property type="match status" value="1"/>
</dbReference>
<dbReference type="AlphaFoldDB" id="A0A365Y2P6"/>
<dbReference type="PANTHER" id="PTHR38600">
    <property type="entry name" value="TRANSCRIPTIONAL REGULATORY PROTEIN"/>
    <property type="match status" value="1"/>
</dbReference>
<dbReference type="Proteomes" id="UP000253410">
    <property type="component" value="Unassembled WGS sequence"/>
</dbReference>
<dbReference type="CDD" id="cd00090">
    <property type="entry name" value="HTH_ARSR"/>
    <property type="match status" value="1"/>
</dbReference>
<organism evidence="2 3">
    <name type="scientific">Chitinophaga flava</name>
    <dbReference type="NCBI Taxonomy" id="2259036"/>
    <lineage>
        <taxon>Bacteria</taxon>
        <taxon>Pseudomonadati</taxon>
        <taxon>Bacteroidota</taxon>
        <taxon>Chitinophagia</taxon>
        <taxon>Chitinophagales</taxon>
        <taxon>Chitinophagaceae</taxon>
        <taxon>Chitinophaga</taxon>
    </lineage>
</organism>
<proteinExistence type="predicted"/>
<keyword evidence="3" id="KW-1185">Reference proteome</keyword>
<sequence length="115" mass="13368">MDPQTSDVFQAISDPSRRQILKLLFKNSLTINALADNFDVSRPAVSKHIKILEGAGFISIQNIGRERYCSLKKDGFNELQDWIDFYDTFWETKLHNLVSLLEDKTHRNENSPQRQ</sequence>
<evidence type="ECO:0000313" key="3">
    <source>
        <dbReference type="Proteomes" id="UP000253410"/>
    </source>
</evidence>
<dbReference type="InterPro" id="IPR036388">
    <property type="entry name" value="WH-like_DNA-bd_sf"/>
</dbReference>
<dbReference type="PROSITE" id="PS50987">
    <property type="entry name" value="HTH_ARSR_2"/>
    <property type="match status" value="1"/>
</dbReference>
<name>A0A365Y2P6_9BACT</name>
<dbReference type="GO" id="GO:0003700">
    <property type="term" value="F:DNA-binding transcription factor activity"/>
    <property type="evidence" value="ECO:0007669"/>
    <property type="project" value="InterPro"/>
</dbReference>
<dbReference type="SUPFAM" id="SSF46785">
    <property type="entry name" value="Winged helix' DNA-binding domain"/>
    <property type="match status" value="1"/>
</dbReference>
<evidence type="ECO:0000313" key="2">
    <source>
        <dbReference type="EMBL" id="RBL92867.1"/>
    </source>
</evidence>
<dbReference type="InterPro" id="IPR036390">
    <property type="entry name" value="WH_DNA-bd_sf"/>
</dbReference>
<dbReference type="EMBL" id="QFFJ01000001">
    <property type="protein sequence ID" value="RBL92867.1"/>
    <property type="molecule type" value="Genomic_DNA"/>
</dbReference>
<dbReference type="InterPro" id="IPR011991">
    <property type="entry name" value="ArsR-like_HTH"/>
</dbReference>
<protein>
    <submittedName>
        <fullName evidence="2">Transcriptional regulator</fullName>
    </submittedName>
</protein>
<dbReference type="InterPro" id="IPR001845">
    <property type="entry name" value="HTH_ArsR_DNA-bd_dom"/>
</dbReference>
<dbReference type="PANTHER" id="PTHR38600:SF2">
    <property type="entry name" value="SLL0088 PROTEIN"/>
    <property type="match status" value="1"/>
</dbReference>
<evidence type="ECO:0000259" key="1">
    <source>
        <dbReference type="PROSITE" id="PS50987"/>
    </source>
</evidence>
<dbReference type="OrthoDB" id="9799175at2"/>
<dbReference type="RefSeq" id="WP_113615462.1">
    <property type="nucleotide sequence ID" value="NZ_QFFJ01000001.1"/>
</dbReference>